<evidence type="ECO:0000313" key="6">
    <source>
        <dbReference type="Proteomes" id="UP000019141"/>
    </source>
</evidence>
<protein>
    <recommendedName>
        <fullName evidence="7">Transcriptional regulator</fullName>
    </recommendedName>
</protein>
<evidence type="ECO:0000256" key="1">
    <source>
        <dbReference type="ARBA" id="ARBA00010529"/>
    </source>
</evidence>
<comment type="similarity">
    <text evidence="1 4">Belongs to the bacterial histone-like protein family.</text>
</comment>
<name>W4LBT6_ENTF1</name>
<dbReference type="GO" id="GO:0030527">
    <property type="term" value="F:structural constituent of chromatin"/>
    <property type="evidence" value="ECO:0007669"/>
    <property type="project" value="InterPro"/>
</dbReference>
<dbReference type="GO" id="GO:0030261">
    <property type="term" value="P:chromosome condensation"/>
    <property type="evidence" value="ECO:0007669"/>
    <property type="project" value="UniProtKB-KW"/>
</dbReference>
<reference evidence="5 6" key="1">
    <citation type="journal article" date="2014" name="Nature">
        <title>An environmental bacterial taxon with a large and distinct metabolic repertoire.</title>
        <authorList>
            <person name="Wilson M.C."/>
            <person name="Mori T."/>
            <person name="Ruckert C."/>
            <person name="Uria A.R."/>
            <person name="Helf M.J."/>
            <person name="Takada K."/>
            <person name="Gernert C."/>
            <person name="Steffens U.A."/>
            <person name="Heycke N."/>
            <person name="Schmitt S."/>
            <person name="Rinke C."/>
            <person name="Helfrich E.J."/>
            <person name="Brachmann A.O."/>
            <person name="Gurgui C."/>
            <person name="Wakimoto T."/>
            <person name="Kracht M."/>
            <person name="Crusemann M."/>
            <person name="Hentschel U."/>
            <person name="Abe I."/>
            <person name="Matsunaga S."/>
            <person name="Kalinowski J."/>
            <person name="Takeyama H."/>
            <person name="Piel J."/>
        </authorList>
    </citation>
    <scope>NUCLEOTIDE SEQUENCE [LARGE SCALE GENOMIC DNA]</scope>
    <source>
        <strain evidence="6">TSY1</strain>
    </source>
</reference>
<evidence type="ECO:0000256" key="4">
    <source>
        <dbReference type="RuleBase" id="RU003939"/>
    </source>
</evidence>
<accession>W4LBT6</accession>
<evidence type="ECO:0000256" key="3">
    <source>
        <dbReference type="ARBA" id="ARBA00023125"/>
    </source>
</evidence>
<dbReference type="PANTHER" id="PTHR33175">
    <property type="entry name" value="DNA-BINDING PROTEIN HU"/>
    <property type="match status" value="1"/>
</dbReference>
<dbReference type="EMBL" id="AZHW01000946">
    <property type="protein sequence ID" value="ETW95195.1"/>
    <property type="molecule type" value="Genomic_DNA"/>
</dbReference>
<dbReference type="SMART" id="SM00411">
    <property type="entry name" value="BHL"/>
    <property type="match status" value="1"/>
</dbReference>
<dbReference type="Gene3D" id="4.10.520.10">
    <property type="entry name" value="IHF-like DNA-binding proteins"/>
    <property type="match status" value="1"/>
</dbReference>
<dbReference type="Pfam" id="PF00216">
    <property type="entry name" value="Bac_DNA_binding"/>
    <property type="match status" value="1"/>
</dbReference>
<dbReference type="GO" id="GO:0003677">
    <property type="term" value="F:DNA binding"/>
    <property type="evidence" value="ECO:0007669"/>
    <property type="project" value="UniProtKB-KW"/>
</dbReference>
<evidence type="ECO:0008006" key="7">
    <source>
        <dbReference type="Google" id="ProtNLM"/>
    </source>
</evidence>
<dbReference type="PANTHER" id="PTHR33175:SF3">
    <property type="entry name" value="DNA-BINDING PROTEIN HU-BETA"/>
    <property type="match status" value="1"/>
</dbReference>
<organism evidence="5 6">
    <name type="scientific">Entotheonella factor</name>
    <dbReference type="NCBI Taxonomy" id="1429438"/>
    <lineage>
        <taxon>Bacteria</taxon>
        <taxon>Pseudomonadati</taxon>
        <taxon>Nitrospinota/Tectimicrobiota group</taxon>
        <taxon>Candidatus Tectimicrobiota</taxon>
        <taxon>Candidatus Entotheonellia</taxon>
        <taxon>Candidatus Entotheonellales</taxon>
        <taxon>Candidatus Entotheonellaceae</taxon>
        <taxon>Candidatus Entotheonella</taxon>
    </lineage>
</organism>
<keyword evidence="2" id="KW-0226">DNA condensation</keyword>
<dbReference type="CDD" id="cd13831">
    <property type="entry name" value="HU"/>
    <property type="match status" value="1"/>
</dbReference>
<dbReference type="InterPro" id="IPR000119">
    <property type="entry name" value="Hist_DNA-bd"/>
</dbReference>
<proteinExistence type="inferred from homology"/>
<evidence type="ECO:0000256" key="2">
    <source>
        <dbReference type="ARBA" id="ARBA00023067"/>
    </source>
</evidence>
<dbReference type="SUPFAM" id="SSF47729">
    <property type="entry name" value="IHF-like DNA-binding proteins"/>
    <property type="match status" value="1"/>
</dbReference>
<comment type="caution">
    <text evidence="5">The sequence shown here is derived from an EMBL/GenBank/DDBJ whole genome shotgun (WGS) entry which is preliminary data.</text>
</comment>
<sequence>MTKNELIEAVTDACKDSDVSRKVASEVIDAVFETMGKAIKEDHRFSYPNFGTFKVSERAARVGRNPRTGDEIQIAASRTVKFNPAPKFKDEL</sequence>
<dbReference type="AlphaFoldDB" id="W4LBT6"/>
<keyword evidence="3" id="KW-0238">DNA-binding</keyword>
<dbReference type="HOGENOM" id="CLU_105066_3_1_7"/>
<dbReference type="PRINTS" id="PR01727">
    <property type="entry name" value="DNABINDINGHU"/>
</dbReference>
<dbReference type="Proteomes" id="UP000019141">
    <property type="component" value="Unassembled WGS sequence"/>
</dbReference>
<dbReference type="PATRIC" id="fig|1429438.4.peg.6003"/>
<keyword evidence="6" id="KW-1185">Reference proteome</keyword>
<gene>
    <name evidence="5" type="ORF">ETSY1_31620</name>
</gene>
<dbReference type="InterPro" id="IPR010992">
    <property type="entry name" value="IHF-like_DNA-bd_dom_sf"/>
</dbReference>
<evidence type="ECO:0000313" key="5">
    <source>
        <dbReference type="EMBL" id="ETW95195.1"/>
    </source>
</evidence>